<feature type="region of interest" description="Disordered" evidence="3">
    <location>
        <begin position="1"/>
        <end position="61"/>
    </location>
</feature>
<dbReference type="EMBL" id="OW240915">
    <property type="protein sequence ID" value="CAH2285918.1"/>
    <property type="molecule type" value="Genomic_DNA"/>
</dbReference>
<proteinExistence type="inferred from homology"/>
<evidence type="ECO:0000313" key="5">
    <source>
        <dbReference type="Proteomes" id="UP001295444"/>
    </source>
</evidence>
<dbReference type="AlphaFoldDB" id="A0AAD1W718"/>
<protein>
    <recommendedName>
        <fullName evidence="6">Transposase</fullName>
    </recommendedName>
</protein>
<sequence length="327" mass="36521">MATHKKTGKKTGKKTKDGTLSVADLLTTPRPHVIKDGGGQMSAGSPDSPSTGEHGHQPPQTSNAEILRSLAEVRHYLAGEIERSAWEVKEEIQTVGQRTEALEWRMDHVVAAHNEAASTTNHLITRVAELEAEIEDASNRSRRNNLRIKGLPERIKDADIQKVLLGLFKEQLPAIPEHLWTIDRAHRALRARGPPDSPPRDVIMRWHFFSTKEAIIKSARHHTYSLDGSTLHLYQDIAPATLARRREWKPIADFVRAKGLNFAWGHPFKMLVFNGPRPDVLLPSADPKTFLRNLGIEVPEDFSLPHRGTQALGHLPREEAAQDGGVH</sequence>
<dbReference type="PANTHER" id="PTHR11505">
    <property type="entry name" value="L1 TRANSPOSABLE ELEMENT-RELATED"/>
    <property type="match status" value="1"/>
</dbReference>
<gene>
    <name evidence="4" type="ORF">PECUL_23A007068</name>
</gene>
<dbReference type="InterPro" id="IPR004244">
    <property type="entry name" value="Transposase_22"/>
</dbReference>
<dbReference type="Proteomes" id="UP001295444">
    <property type="component" value="Chromosome 04"/>
</dbReference>
<keyword evidence="2" id="KW-0175">Coiled coil</keyword>
<reference evidence="4" key="1">
    <citation type="submission" date="2022-03" db="EMBL/GenBank/DDBJ databases">
        <authorList>
            <person name="Alioto T."/>
            <person name="Alioto T."/>
            <person name="Gomez Garrido J."/>
        </authorList>
    </citation>
    <scope>NUCLEOTIDE SEQUENCE</scope>
</reference>
<organism evidence="4 5">
    <name type="scientific">Pelobates cultripes</name>
    <name type="common">Western spadefoot toad</name>
    <dbReference type="NCBI Taxonomy" id="61616"/>
    <lineage>
        <taxon>Eukaryota</taxon>
        <taxon>Metazoa</taxon>
        <taxon>Chordata</taxon>
        <taxon>Craniata</taxon>
        <taxon>Vertebrata</taxon>
        <taxon>Euteleostomi</taxon>
        <taxon>Amphibia</taxon>
        <taxon>Batrachia</taxon>
        <taxon>Anura</taxon>
        <taxon>Pelobatoidea</taxon>
        <taxon>Pelobatidae</taxon>
        <taxon>Pelobates</taxon>
    </lineage>
</organism>
<feature type="compositionally biased region" description="Basic residues" evidence="3">
    <location>
        <begin position="1"/>
        <end position="13"/>
    </location>
</feature>
<accession>A0AAD1W718</accession>
<comment type="similarity">
    <text evidence="1">Belongs to the transposase 22 family.</text>
</comment>
<evidence type="ECO:0008006" key="6">
    <source>
        <dbReference type="Google" id="ProtNLM"/>
    </source>
</evidence>
<feature type="compositionally biased region" description="Polar residues" evidence="3">
    <location>
        <begin position="42"/>
        <end position="51"/>
    </location>
</feature>
<keyword evidence="5" id="KW-1185">Reference proteome</keyword>
<feature type="region of interest" description="Disordered" evidence="3">
    <location>
        <begin position="307"/>
        <end position="327"/>
    </location>
</feature>
<feature type="coiled-coil region" evidence="2">
    <location>
        <begin position="120"/>
        <end position="147"/>
    </location>
</feature>
<dbReference type="FunFam" id="3.30.70.1820:FF:000002">
    <property type="entry name" value="LINE-1 retrotransposable element ORF1 protein"/>
    <property type="match status" value="1"/>
</dbReference>
<evidence type="ECO:0000256" key="2">
    <source>
        <dbReference type="SAM" id="Coils"/>
    </source>
</evidence>
<evidence type="ECO:0000256" key="1">
    <source>
        <dbReference type="ARBA" id="ARBA00061640"/>
    </source>
</evidence>
<dbReference type="Gene3D" id="3.30.70.1820">
    <property type="entry name" value="L1 transposable element, RRM domain"/>
    <property type="match status" value="1"/>
</dbReference>
<feature type="compositionally biased region" description="Basic and acidic residues" evidence="3">
    <location>
        <begin position="315"/>
        <end position="327"/>
    </location>
</feature>
<evidence type="ECO:0000256" key="3">
    <source>
        <dbReference type="SAM" id="MobiDB-lite"/>
    </source>
</evidence>
<evidence type="ECO:0000313" key="4">
    <source>
        <dbReference type="EMBL" id="CAH2285918.1"/>
    </source>
</evidence>
<name>A0AAD1W718_PELCU</name>